<dbReference type="SMART" id="SM00896">
    <property type="entry name" value="FDX-ACB"/>
    <property type="match status" value="1"/>
</dbReference>
<keyword evidence="2" id="KW-0436">Ligase</keyword>
<evidence type="ECO:0000259" key="1">
    <source>
        <dbReference type="PROSITE" id="PS51447"/>
    </source>
</evidence>
<dbReference type="EMBL" id="LIIN01000004">
    <property type="protein sequence ID" value="KZX22589.1"/>
    <property type="molecule type" value="Genomic_DNA"/>
</dbReference>
<gene>
    <name evidence="2" type="primary">pheT_1</name>
    <name evidence="2" type="ORF">ACH61_00219</name>
</gene>
<protein>
    <submittedName>
        <fullName evidence="2">Phenylalanine--tRNA ligase beta subunit</fullName>
        <ecNumber evidence="2">6.1.1.20</ecNumber>
    </submittedName>
</protein>
<proteinExistence type="predicted"/>
<dbReference type="PROSITE" id="PS51447">
    <property type="entry name" value="FDX_ACB"/>
    <property type="match status" value="1"/>
</dbReference>
<feature type="domain" description="FDX-ACB" evidence="1">
    <location>
        <begin position="46"/>
        <end position="139"/>
    </location>
</feature>
<dbReference type="PATRIC" id="fig|1671680.3.peg.233"/>
<evidence type="ECO:0000313" key="2">
    <source>
        <dbReference type="EMBL" id="KZX22589.1"/>
    </source>
</evidence>
<organism evidence="2 3">
    <name type="scientific">Rathayibacter tanaceti</name>
    <dbReference type="NCBI Taxonomy" id="1671680"/>
    <lineage>
        <taxon>Bacteria</taxon>
        <taxon>Bacillati</taxon>
        <taxon>Actinomycetota</taxon>
        <taxon>Actinomycetes</taxon>
        <taxon>Micrococcales</taxon>
        <taxon>Microbacteriaceae</taxon>
        <taxon>Rathayibacter</taxon>
    </lineage>
</organism>
<dbReference type="Proteomes" id="UP000076717">
    <property type="component" value="Unassembled WGS sequence"/>
</dbReference>
<evidence type="ECO:0000313" key="3">
    <source>
        <dbReference type="Proteomes" id="UP000076717"/>
    </source>
</evidence>
<comment type="caution">
    <text evidence="2">The sequence shown here is derived from an EMBL/GenBank/DDBJ whole genome shotgun (WGS) entry which is preliminary data.</text>
</comment>
<dbReference type="EC" id="6.1.1.20" evidence="2"/>
<accession>A0A162GK90</accession>
<dbReference type="InterPro" id="IPR036690">
    <property type="entry name" value="Fdx_antiC-bd_sf"/>
</dbReference>
<dbReference type="Pfam" id="PF03147">
    <property type="entry name" value="FDX-ACB"/>
    <property type="match status" value="1"/>
</dbReference>
<keyword evidence="3" id="KW-1185">Reference proteome</keyword>
<sequence length="140" mass="14524">MIGHAGELLPALADELDLPRRVAVVELSLEPVIARTGAVLVARPVGSLPAATQDLSLVVPIETAAGDVRAAVLEGAGALLEAIRLVDDYRGSGLAEGTKSLTFALRFRAADRTLTAAEATAAKESGVRLAAERFGARLRE</sequence>
<reference evidence="2 3" key="1">
    <citation type="submission" date="2015-08" db="EMBL/GenBank/DDBJ databases">
        <title>Draft Genome Sequence of Rathayibacter sp. Strain VKM Ac-2596 Isolated from Leaf Gall Induced by Plant-Parasitic Nematodes.</title>
        <authorList>
            <person name="Vasilenko O.V."/>
            <person name="Starodumova I.P."/>
            <person name="Tarlachkov S.V."/>
            <person name="Dorofeeva L.V."/>
            <person name="Evtushenko L.I."/>
        </authorList>
    </citation>
    <scope>NUCLEOTIDE SEQUENCE [LARGE SCALE GENOMIC DNA]</scope>
    <source>
        <strain evidence="2 3">VKM Ac-2596</strain>
    </source>
</reference>
<dbReference type="GO" id="GO:0004826">
    <property type="term" value="F:phenylalanine-tRNA ligase activity"/>
    <property type="evidence" value="ECO:0007669"/>
    <property type="project" value="UniProtKB-EC"/>
</dbReference>
<dbReference type="Gene3D" id="3.30.70.380">
    <property type="entry name" value="Ferrodoxin-fold anticodon-binding domain"/>
    <property type="match status" value="1"/>
</dbReference>
<dbReference type="SUPFAM" id="SSF54991">
    <property type="entry name" value="Anticodon-binding domain of PheRS"/>
    <property type="match status" value="1"/>
</dbReference>
<name>A0A162GK90_9MICO</name>
<dbReference type="AlphaFoldDB" id="A0A162GK90"/>
<dbReference type="InterPro" id="IPR005121">
    <property type="entry name" value="Fdx_antiC-bd"/>
</dbReference>